<sequence length="42" mass="4645">MPVNNGRTAYIQAPRWPNGVVPVEFDGVFTNNQRNVIIGAMT</sequence>
<comment type="caution">
    <text evidence="1">Lacks conserved residue(s) required for the propagation of feature annotation.</text>
</comment>
<feature type="non-terminal residue" evidence="4">
    <location>
        <position position="42"/>
    </location>
</feature>
<evidence type="ECO:0000313" key="6">
    <source>
        <dbReference type="Proteomes" id="UP000681720"/>
    </source>
</evidence>
<evidence type="ECO:0000256" key="1">
    <source>
        <dbReference type="PROSITE-ProRule" id="PRU01211"/>
    </source>
</evidence>
<feature type="domain" description="Peptidase M12A" evidence="2">
    <location>
        <begin position="6"/>
        <end position="42"/>
    </location>
</feature>
<dbReference type="Proteomes" id="UP000676336">
    <property type="component" value="Unassembled WGS sequence"/>
</dbReference>
<dbReference type="EMBL" id="CAJOBJ010175311">
    <property type="protein sequence ID" value="CAF4898345.1"/>
    <property type="molecule type" value="Genomic_DNA"/>
</dbReference>
<dbReference type="PROSITE" id="PS51864">
    <property type="entry name" value="ASTACIN"/>
    <property type="match status" value="1"/>
</dbReference>
<evidence type="ECO:0000259" key="2">
    <source>
        <dbReference type="PROSITE" id="PS51864"/>
    </source>
</evidence>
<evidence type="ECO:0000313" key="5">
    <source>
        <dbReference type="EMBL" id="CAF4945847.1"/>
    </source>
</evidence>
<comment type="caution">
    <text evidence="4">The sequence shown here is derived from an EMBL/GenBank/DDBJ whole genome shotgun (WGS) entry which is preliminary data.</text>
</comment>
<evidence type="ECO:0000313" key="4">
    <source>
        <dbReference type="EMBL" id="CAF4898345.1"/>
    </source>
</evidence>
<reference evidence="4" key="1">
    <citation type="submission" date="2021-02" db="EMBL/GenBank/DDBJ databases">
        <authorList>
            <person name="Nowell W R."/>
        </authorList>
    </citation>
    <scope>NUCLEOTIDE SEQUENCE</scope>
</reference>
<accession>A0A8S3C7M8</accession>
<dbReference type="GO" id="GO:0006508">
    <property type="term" value="P:proteolysis"/>
    <property type="evidence" value="ECO:0007669"/>
    <property type="project" value="InterPro"/>
</dbReference>
<dbReference type="InterPro" id="IPR001506">
    <property type="entry name" value="Peptidase_M12A"/>
</dbReference>
<organism evidence="4 6">
    <name type="scientific">Rotaria magnacalcarata</name>
    <dbReference type="NCBI Taxonomy" id="392030"/>
    <lineage>
        <taxon>Eukaryota</taxon>
        <taxon>Metazoa</taxon>
        <taxon>Spiralia</taxon>
        <taxon>Gnathifera</taxon>
        <taxon>Rotifera</taxon>
        <taxon>Eurotatoria</taxon>
        <taxon>Bdelloidea</taxon>
        <taxon>Philodinida</taxon>
        <taxon>Philodinidae</taxon>
        <taxon>Rotaria</taxon>
    </lineage>
</organism>
<dbReference type="AlphaFoldDB" id="A0A8S3C7M8"/>
<name>A0A8S3C7M8_9BILA</name>
<dbReference type="Proteomes" id="UP000681967">
    <property type="component" value="Unassembled WGS sequence"/>
</dbReference>
<dbReference type="EMBL" id="CAJOBI010186434">
    <property type="protein sequence ID" value="CAF4945847.1"/>
    <property type="molecule type" value="Genomic_DNA"/>
</dbReference>
<proteinExistence type="predicted"/>
<protein>
    <recommendedName>
        <fullName evidence="2">Peptidase M12A domain-containing protein</fullName>
    </recommendedName>
</protein>
<dbReference type="EMBL" id="CAJOBH010107650">
    <property type="protein sequence ID" value="CAF4645371.1"/>
    <property type="molecule type" value="Genomic_DNA"/>
</dbReference>
<dbReference type="Proteomes" id="UP000681720">
    <property type="component" value="Unassembled WGS sequence"/>
</dbReference>
<dbReference type="GO" id="GO:0004222">
    <property type="term" value="F:metalloendopeptidase activity"/>
    <property type="evidence" value="ECO:0007669"/>
    <property type="project" value="InterPro"/>
</dbReference>
<gene>
    <name evidence="3" type="ORF">BYL167_LOCUS41939</name>
    <name evidence="4" type="ORF">GIL414_LOCUS51708</name>
    <name evidence="5" type="ORF">SMN809_LOCUS53868</name>
</gene>
<evidence type="ECO:0000313" key="3">
    <source>
        <dbReference type="EMBL" id="CAF4645371.1"/>
    </source>
</evidence>